<protein>
    <submittedName>
        <fullName evidence="1">Uncharacterized protein</fullName>
    </submittedName>
</protein>
<dbReference type="EMBL" id="QFQP01000006">
    <property type="protein sequence ID" value="PZR14993.1"/>
    <property type="molecule type" value="Genomic_DNA"/>
</dbReference>
<gene>
    <name evidence="1" type="ORF">DI536_09455</name>
</gene>
<organism evidence="1 2">
    <name type="scientific">Archangium gephyra</name>
    <dbReference type="NCBI Taxonomy" id="48"/>
    <lineage>
        <taxon>Bacteria</taxon>
        <taxon>Pseudomonadati</taxon>
        <taxon>Myxococcota</taxon>
        <taxon>Myxococcia</taxon>
        <taxon>Myxococcales</taxon>
        <taxon>Cystobacterineae</taxon>
        <taxon>Archangiaceae</taxon>
        <taxon>Archangium</taxon>
    </lineage>
</organism>
<accession>A0A2W5TNT6</accession>
<evidence type="ECO:0000313" key="2">
    <source>
        <dbReference type="Proteomes" id="UP000249061"/>
    </source>
</evidence>
<name>A0A2W5TNT6_9BACT</name>
<dbReference type="Proteomes" id="UP000249061">
    <property type="component" value="Unassembled WGS sequence"/>
</dbReference>
<reference evidence="1 2" key="1">
    <citation type="submission" date="2017-08" db="EMBL/GenBank/DDBJ databases">
        <title>Infants hospitalized years apart are colonized by the same room-sourced microbial strains.</title>
        <authorList>
            <person name="Brooks B."/>
            <person name="Olm M.R."/>
            <person name="Firek B.A."/>
            <person name="Baker R."/>
            <person name="Thomas B.C."/>
            <person name="Morowitz M.J."/>
            <person name="Banfield J.F."/>
        </authorList>
    </citation>
    <scope>NUCLEOTIDE SEQUENCE [LARGE SCALE GENOMIC DNA]</scope>
    <source>
        <strain evidence="1">S2_003_000_R2_14</strain>
    </source>
</reference>
<evidence type="ECO:0000313" key="1">
    <source>
        <dbReference type="EMBL" id="PZR14993.1"/>
    </source>
</evidence>
<sequence>MSFLVACGAAPSPDAVTTDDGGLADAGADAGSSVLWDAETPQLADGEERVLATADLAWSDGTSLPRGWSFLANGRYGDGGVGITRPSTRPPNGAQTYFLDIAPDPVVSAAHRSVMIPITEASVGGATYTVTFRYGLPAGGEPADFGTDFVWNGAYRLSAELLPAVLPQPGAWTQKTVAVTLPESYGGKQLALFLDVAAQSRDAGTARVYFDHVTLD</sequence>
<proteinExistence type="predicted"/>
<comment type="caution">
    <text evidence="1">The sequence shown here is derived from an EMBL/GenBank/DDBJ whole genome shotgun (WGS) entry which is preliminary data.</text>
</comment>
<dbReference type="Gene3D" id="2.60.120.260">
    <property type="entry name" value="Galactose-binding domain-like"/>
    <property type="match status" value="1"/>
</dbReference>
<dbReference type="AlphaFoldDB" id="A0A2W5TNT6"/>